<dbReference type="PROSITE" id="PS50045">
    <property type="entry name" value="SIGMA54_INTERACT_4"/>
    <property type="match status" value="1"/>
</dbReference>
<keyword evidence="2" id="KW-0067">ATP-binding</keyword>
<feature type="domain" description="Response regulatory" evidence="10">
    <location>
        <begin position="7"/>
        <end position="124"/>
    </location>
</feature>
<dbReference type="SUPFAM" id="SSF52172">
    <property type="entry name" value="CheY-like"/>
    <property type="match status" value="1"/>
</dbReference>
<dbReference type="InterPro" id="IPR003593">
    <property type="entry name" value="AAA+_ATPase"/>
</dbReference>
<evidence type="ECO:0000313" key="11">
    <source>
        <dbReference type="EMBL" id="MDP4539385.1"/>
    </source>
</evidence>
<keyword evidence="6" id="KW-0010">Activator</keyword>
<dbReference type="PANTHER" id="PTHR32071">
    <property type="entry name" value="TRANSCRIPTIONAL REGULATORY PROTEIN"/>
    <property type="match status" value="1"/>
</dbReference>
<proteinExistence type="predicted"/>
<dbReference type="InterPro" id="IPR011006">
    <property type="entry name" value="CheY-like_superfamily"/>
</dbReference>
<dbReference type="Gene3D" id="1.10.8.60">
    <property type="match status" value="1"/>
</dbReference>
<evidence type="ECO:0000256" key="8">
    <source>
        <dbReference type="PROSITE-ProRule" id="PRU00169"/>
    </source>
</evidence>
<dbReference type="InterPro" id="IPR002197">
    <property type="entry name" value="HTH_Fis"/>
</dbReference>
<dbReference type="CDD" id="cd00009">
    <property type="entry name" value="AAA"/>
    <property type="match status" value="1"/>
</dbReference>
<dbReference type="Proteomes" id="UP001235664">
    <property type="component" value="Unassembled WGS sequence"/>
</dbReference>
<dbReference type="Pfam" id="PF25601">
    <property type="entry name" value="AAA_lid_14"/>
    <property type="match status" value="1"/>
</dbReference>
<reference evidence="11 12" key="1">
    <citation type="submission" date="2023-08" db="EMBL/GenBank/DDBJ databases">
        <title>genomic of DY56.</title>
        <authorList>
            <person name="Wang Y."/>
        </authorList>
    </citation>
    <scope>NUCLEOTIDE SEQUENCE [LARGE SCALE GENOMIC DNA]</scope>
    <source>
        <strain evidence="11 12">DY56-A-20</strain>
    </source>
</reference>
<name>A0ABT9H7T6_9SPHN</name>
<dbReference type="InterPro" id="IPR025944">
    <property type="entry name" value="Sigma_54_int_dom_CS"/>
</dbReference>
<evidence type="ECO:0000259" key="9">
    <source>
        <dbReference type="PROSITE" id="PS50045"/>
    </source>
</evidence>
<dbReference type="InterPro" id="IPR014264">
    <property type="entry name" value="PEP-CTERM_resp_reg"/>
</dbReference>
<keyword evidence="5" id="KW-0238">DNA-binding</keyword>
<feature type="domain" description="Sigma-54 factor interaction" evidence="9">
    <location>
        <begin position="150"/>
        <end position="379"/>
    </location>
</feature>
<keyword evidence="7" id="KW-0804">Transcription</keyword>
<dbReference type="SMART" id="SM00448">
    <property type="entry name" value="REC"/>
    <property type="match status" value="1"/>
</dbReference>
<evidence type="ECO:0000256" key="2">
    <source>
        <dbReference type="ARBA" id="ARBA00022840"/>
    </source>
</evidence>
<feature type="modified residue" description="4-aspartylphosphate" evidence="8">
    <location>
        <position position="54"/>
    </location>
</feature>
<dbReference type="PROSITE" id="PS00676">
    <property type="entry name" value="SIGMA54_INTERACT_2"/>
    <property type="match status" value="1"/>
</dbReference>
<keyword evidence="3" id="KW-0902">Two-component regulatory system</keyword>
<dbReference type="NCBIfam" id="TIGR02915">
    <property type="entry name" value="PEP_resp_reg"/>
    <property type="match status" value="1"/>
</dbReference>
<dbReference type="Pfam" id="PF00158">
    <property type="entry name" value="Sigma54_activat"/>
    <property type="match status" value="1"/>
</dbReference>
<dbReference type="PRINTS" id="PR01590">
    <property type="entry name" value="HTHFIS"/>
</dbReference>
<dbReference type="Gene3D" id="1.10.10.60">
    <property type="entry name" value="Homeodomain-like"/>
    <property type="match status" value="1"/>
</dbReference>
<dbReference type="PROSITE" id="PS50110">
    <property type="entry name" value="RESPONSE_REGULATORY"/>
    <property type="match status" value="1"/>
</dbReference>
<evidence type="ECO:0000256" key="4">
    <source>
        <dbReference type="ARBA" id="ARBA00023015"/>
    </source>
</evidence>
<keyword evidence="4" id="KW-0805">Transcription regulation</keyword>
<dbReference type="InterPro" id="IPR025943">
    <property type="entry name" value="Sigma_54_int_dom_ATP-bd_2"/>
</dbReference>
<dbReference type="InterPro" id="IPR058031">
    <property type="entry name" value="AAA_lid_NorR"/>
</dbReference>
<dbReference type="PROSITE" id="PS00688">
    <property type="entry name" value="SIGMA54_INTERACT_3"/>
    <property type="match status" value="1"/>
</dbReference>
<dbReference type="RefSeq" id="WP_305929893.1">
    <property type="nucleotide sequence ID" value="NZ_JAVAIL010000002.1"/>
</dbReference>
<evidence type="ECO:0000256" key="1">
    <source>
        <dbReference type="ARBA" id="ARBA00022741"/>
    </source>
</evidence>
<gene>
    <name evidence="11" type="primary">prsR</name>
    <name evidence="11" type="ORF">Q9K01_07100</name>
</gene>
<keyword evidence="8" id="KW-0597">Phosphoprotein</keyword>
<dbReference type="SUPFAM" id="SSF46689">
    <property type="entry name" value="Homeodomain-like"/>
    <property type="match status" value="1"/>
</dbReference>
<sequence>MANAKPKLLVVEDDEGLQAQLKWAYDNFDVLIAGDRESALTALRAETPAVVTLDLGLPPDPDGISEGFAVLDAIMALKPDTKVIVASGHGARDSALQAIQRGAYDFYQKPIDIEALGMIVDRALRLHAIEQENRRLAERVGDDRTVLGTMITAAPEMLKVSRTIERVAQTSVSVMLLGASGTGKELLARGLHDASDRRDSPFVAINCAAIPENLLESELFGHEKGAFTGAVKTTEGKIELAHGGTLFLDEIGDIPLQLQVKLLRFLQERTIERIGGRKPIAVDTRIVCATHQDLEAMIGEATFREDLFYRLAEIVVKIPPLAERAGDSILLAKAFLAQHAKEMNPQVQGFTPDALAAIDGWGWPGNVRELENRVKRSVIMADGKLVTPEDLDLSSSEDDEGEMPLNLKSAREQSDRKVIRQALARSEGNISSTAKLLGISRPTLYDLLKQYDLQG</sequence>
<comment type="caution">
    <text evidence="11">The sequence shown here is derived from an EMBL/GenBank/DDBJ whole genome shotgun (WGS) entry which is preliminary data.</text>
</comment>
<evidence type="ECO:0000256" key="6">
    <source>
        <dbReference type="ARBA" id="ARBA00023159"/>
    </source>
</evidence>
<dbReference type="InterPro" id="IPR027417">
    <property type="entry name" value="P-loop_NTPase"/>
</dbReference>
<dbReference type="InterPro" id="IPR001789">
    <property type="entry name" value="Sig_transdc_resp-reg_receiver"/>
</dbReference>
<dbReference type="InterPro" id="IPR009057">
    <property type="entry name" value="Homeodomain-like_sf"/>
</dbReference>
<keyword evidence="12" id="KW-1185">Reference proteome</keyword>
<keyword evidence="1" id="KW-0547">Nucleotide-binding</keyword>
<evidence type="ECO:0000256" key="7">
    <source>
        <dbReference type="ARBA" id="ARBA00023163"/>
    </source>
</evidence>
<protein>
    <submittedName>
        <fullName evidence="11">PEP-CTERM-box response regulator transcription factor</fullName>
    </submittedName>
</protein>
<evidence type="ECO:0000256" key="3">
    <source>
        <dbReference type="ARBA" id="ARBA00023012"/>
    </source>
</evidence>
<organism evidence="11 12">
    <name type="scientific">Qipengyuania benthica</name>
    <dbReference type="NCBI Taxonomy" id="3067651"/>
    <lineage>
        <taxon>Bacteria</taxon>
        <taxon>Pseudomonadati</taxon>
        <taxon>Pseudomonadota</taxon>
        <taxon>Alphaproteobacteria</taxon>
        <taxon>Sphingomonadales</taxon>
        <taxon>Erythrobacteraceae</taxon>
        <taxon>Qipengyuania</taxon>
    </lineage>
</organism>
<evidence type="ECO:0000259" key="10">
    <source>
        <dbReference type="PROSITE" id="PS50110"/>
    </source>
</evidence>
<evidence type="ECO:0000256" key="5">
    <source>
        <dbReference type="ARBA" id="ARBA00023125"/>
    </source>
</evidence>
<dbReference type="Gene3D" id="3.40.50.300">
    <property type="entry name" value="P-loop containing nucleotide triphosphate hydrolases"/>
    <property type="match status" value="1"/>
</dbReference>
<dbReference type="InterPro" id="IPR002078">
    <property type="entry name" value="Sigma_54_int"/>
</dbReference>
<evidence type="ECO:0000313" key="12">
    <source>
        <dbReference type="Proteomes" id="UP001235664"/>
    </source>
</evidence>
<dbReference type="Pfam" id="PF00072">
    <property type="entry name" value="Response_reg"/>
    <property type="match status" value="1"/>
</dbReference>
<accession>A0ABT9H7T6</accession>
<dbReference type="SUPFAM" id="SSF52540">
    <property type="entry name" value="P-loop containing nucleoside triphosphate hydrolases"/>
    <property type="match status" value="1"/>
</dbReference>
<dbReference type="Gene3D" id="3.40.50.2300">
    <property type="match status" value="1"/>
</dbReference>
<dbReference type="EMBL" id="JAVAIL010000002">
    <property type="protein sequence ID" value="MDP4539385.1"/>
    <property type="molecule type" value="Genomic_DNA"/>
</dbReference>
<dbReference type="Pfam" id="PF02954">
    <property type="entry name" value="HTH_8"/>
    <property type="match status" value="1"/>
</dbReference>
<dbReference type="PANTHER" id="PTHR32071:SF113">
    <property type="entry name" value="ALGINATE BIOSYNTHESIS TRANSCRIPTIONAL REGULATORY PROTEIN ALGB"/>
    <property type="match status" value="1"/>
</dbReference>
<dbReference type="SMART" id="SM00382">
    <property type="entry name" value="AAA"/>
    <property type="match status" value="1"/>
</dbReference>